<dbReference type="OrthoDB" id="547680at2"/>
<dbReference type="SUPFAM" id="SSF53850">
    <property type="entry name" value="Periplasmic binding protein-like II"/>
    <property type="match status" value="1"/>
</dbReference>
<dbReference type="RefSeq" id="WP_048688171.1">
    <property type="nucleotide sequence ID" value="NZ_KQ130482.1"/>
</dbReference>
<dbReference type="PATRIC" id="fig|1513271.3.peg.126"/>
<proteinExistence type="predicted"/>
<evidence type="ECO:0008006" key="3">
    <source>
        <dbReference type="Google" id="ProtNLM"/>
    </source>
</evidence>
<sequence length="282" mass="32894">MAPLTNFDQRNVYERELLKLALKLTATKDTEEFVLASNNNSLLSHGSNLSLKRIETLAKQGFYKNFFFKFSVRDNLLEDFLAIPFPLERGIVGYRVSFVSKQNQSLLTPLTRIEHISKLTTLQGIGWLDSDILTKNGMPVFTISVYEKMFEMINENRAELFFRGINEWHSEYQTFKYQFPNLSVDQNIALHYKMPRFFFTAKHNVKNAKRVEAGLKMAFENGQLQKLWNQFYAESVKASKLSKRTIIPLDNPYIKNLNKGYEKYNISLQELIEIELSTEKSQ</sequence>
<dbReference type="EMBL" id="LAZL01000002">
    <property type="protein sequence ID" value="KMT66667.1"/>
    <property type="molecule type" value="Genomic_DNA"/>
</dbReference>
<dbReference type="STRING" id="1513271.XM47_00600"/>
<dbReference type="AlphaFoldDB" id="A0A0J8GVA2"/>
<organism evidence="1 2">
    <name type="scientific">Catenovulum maritimum</name>
    <dbReference type="NCBI Taxonomy" id="1513271"/>
    <lineage>
        <taxon>Bacteria</taxon>
        <taxon>Pseudomonadati</taxon>
        <taxon>Pseudomonadota</taxon>
        <taxon>Gammaproteobacteria</taxon>
        <taxon>Alteromonadales</taxon>
        <taxon>Alteromonadaceae</taxon>
        <taxon>Catenovulum</taxon>
    </lineage>
</organism>
<protein>
    <recommendedName>
        <fullName evidence="3">Solute-binding protein family 3/N-terminal domain-containing protein</fullName>
    </recommendedName>
</protein>
<evidence type="ECO:0000313" key="1">
    <source>
        <dbReference type="EMBL" id="KMT66667.1"/>
    </source>
</evidence>
<dbReference type="Proteomes" id="UP000037600">
    <property type="component" value="Unassembled WGS sequence"/>
</dbReference>
<name>A0A0J8GVA2_9ALTE</name>
<reference evidence="1 2" key="1">
    <citation type="submission" date="2015-04" db="EMBL/GenBank/DDBJ databases">
        <title>Draft Genome Sequence of the Novel Agar-Digesting Marine Bacterium Q1.</title>
        <authorList>
            <person name="Li Y."/>
            <person name="Li D."/>
            <person name="Chen G."/>
            <person name="Du Z."/>
        </authorList>
    </citation>
    <scope>NUCLEOTIDE SEQUENCE [LARGE SCALE GENOMIC DNA]</scope>
    <source>
        <strain evidence="1 2">Q1</strain>
    </source>
</reference>
<gene>
    <name evidence="1" type="ORF">XM47_00600</name>
</gene>
<accession>A0A0J8GVA2</accession>
<comment type="caution">
    <text evidence="1">The sequence shown here is derived from an EMBL/GenBank/DDBJ whole genome shotgun (WGS) entry which is preliminary data.</text>
</comment>
<evidence type="ECO:0000313" key="2">
    <source>
        <dbReference type="Proteomes" id="UP000037600"/>
    </source>
</evidence>
<keyword evidence="2" id="KW-1185">Reference proteome</keyword>